<dbReference type="RefSeq" id="WP_304122201.1">
    <property type="nucleotide sequence ID" value="NZ_DYZA01000125.1"/>
</dbReference>
<accession>A0A921DR33</accession>
<reference evidence="1" key="2">
    <citation type="submission" date="2021-09" db="EMBL/GenBank/DDBJ databases">
        <authorList>
            <person name="Gilroy R."/>
        </authorList>
    </citation>
    <scope>NUCLEOTIDE SEQUENCE</scope>
    <source>
        <strain evidence="1">ChiGjej2B2-19336</strain>
    </source>
</reference>
<dbReference type="Proteomes" id="UP000698963">
    <property type="component" value="Unassembled WGS sequence"/>
</dbReference>
<dbReference type="EMBL" id="DYZA01000125">
    <property type="protein sequence ID" value="HJD97250.1"/>
    <property type="molecule type" value="Genomic_DNA"/>
</dbReference>
<reference evidence="1" key="1">
    <citation type="journal article" date="2021" name="PeerJ">
        <title>Extensive microbial diversity within the chicken gut microbiome revealed by metagenomics and culture.</title>
        <authorList>
            <person name="Gilroy R."/>
            <person name="Ravi A."/>
            <person name="Getino M."/>
            <person name="Pursley I."/>
            <person name="Horton D.L."/>
            <person name="Alikhan N.F."/>
            <person name="Baker D."/>
            <person name="Gharbi K."/>
            <person name="Hall N."/>
            <person name="Watson M."/>
            <person name="Adriaenssens E.M."/>
            <person name="Foster-Nyarko E."/>
            <person name="Jarju S."/>
            <person name="Secka A."/>
            <person name="Antonio M."/>
            <person name="Oren A."/>
            <person name="Chaudhuri R.R."/>
            <person name="La Ragione R."/>
            <person name="Hildebrand F."/>
            <person name="Pallen M.J."/>
        </authorList>
    </citation>
    <scope>NUCLEOTIDE SEQUENCE</scope>
    <source>
        <strain evidence="1">ChiGjej2B2-19336</strain>
    </source>
</reference>
<gene>
    <name evidence="1" type="ORF">K8W16_06360</name>
</gene>
<name>A0A921DR33_9BACT</name>
<dbReference type="AlphaFoldDB" id="A0A921DR33"/>
<evidence type="ECO:0000313" key="2">
    <source>
        <dbReference type="Proteomes" id="UP000698963"/>
    </source>
</evidence>
<organism evidence="1 2">
    <name type="scientific">Mailhella massiliensis</name>
    <dbReference type="NCBI Taxonomy" id="1903261"/>
    <lineage>
        <taxon>Bacteria</taxon>
        <taxon>Pseudomonadati</taxon>
        <taxon>Thermodesulfobacteriota</taxon>
        <taxon>Desulfovibrionia</taxon>
        <taxon>Desulfovibrionales</taxon>
        <taxon>Desulfovibrionaceae</taxon>
        <taxon>Mailhella</taxon>
    </lineage>
</organism>
<evidence type="ECO:0000313" key="1">
    <source>
        <dbReference type="EMBL" id="HJD97250.1"/>
    </source>
</evidence>
<protein>
    <submittedName>
        <fullName evidence="1">Uncharacterized protein</fullName>
    </submittedName>
</protein>
<sequence>MTHEERMEALEAGRILQSEVFRETFACLDARYVRAWRTCTDTVKREDWWYMQRALQEVRRELFSLLQGAAAGKKGKDDVLNAALERAREKP</sequence>
<comment type="caution">
    <text evidence="1">The sequence shown here is derived from an EMBL/GenBank/DDBJ whole genome shotgun (WGS) entry which is preliminary data.</text>
</comment>
<proteinExistence type="predicted"/>